<dbReference type="Proteomes" id="UP000326302">
    <property type="component" value="Unassembled WGS sequence"/>
</dbReference>
<feature type="domain" description="GFO/IDH/MocA-like oxidoreductase" evidence="2">
    <location>
        <begin position="128"/>
        <end position="234"/>
    </location>
</feature>
<dbReference type="AlphaFoldDB" id="A0A5N5UGZ7"/>
<dbReference type="InterPro" id="IPR000683">
    <property type="entry name" value="Gfo/Idh/MocA-like_OxRdtase_N"/>
</dbReference>
<dbReference type="RefSeq" id="WP_152118909.1">
    <property type="nucleotide sequence ID" value="NZ_QJOW01000001.1"/>
</dbReference>
<proteinExistence type="predicted"/>
<protein>
    <recommendedName>
        <fullName evidence="5">Gfo/Idh/MocA family oxidoreductase</fullName>
    </recommendedName>
</protein>
<dbReference type="Gene3D" id="3.40.50.720">
    <property type="entry name" value="NAD(P)-binding Rossmann-like Domain"/>
    <property type="match status" value="1"/>
</dbReference>
<dbReference type="EMBL" id="QJOW01000001">
    <property type="protein sequence ID" value="KAB7518007.1"/>
    <property type="molecule type" value="Genomic_DNA"/>
</dbReference>
<dbReference type="GO" id="GO:0000166">
    <property type="term" value="F:nucleotide binding"/>
    <property type="evidence" value="ECO:0007669"/>
    <property type="project" value="InterPro"/>
</dbReference>
<dbReference type="InterPro" id="IPR036291">
    <property type="entry name" value="NAD(P)-bd_dom_sf"/>
</dbReference>
<dbReference type="SUPFAM" id="SSF55347">
    <property type="entry name" value="Glyceraldehyde-3-phosphate dehydrogenase-like, C-terminal domain"/>
    <property type="match status" value="1"/>
</dbReference>
<evidence type="ECO:0000259" key="2">
    <source>
        <dbReference type="Pfam" id="PF22725"/>
    </source>
</evidence>
<accession>A0A5N5UGZ7</accession>
<organism evidence="3 4">
    <name type="scientific">Halosegnis rubeus</name>
    <dbReference type="NCBI Taxonomy" id="2212850"/>
    <lineage>
        <taxon>Archaea</taxon>
        <taxon>Methanobacteriati</taxon>
        <taxon>Methanobacteriota</taxon>
        <taxon>Stenosarchaea group</taxon>
        <taxon>Halobacteria</taxon>
        <taxon>Halobacteriales</taxon>
        <taxon>Natronomonadaceae</taxon>
        <taxon>Halosegnis</taxon>
    </lineage>
</organism>
<gene>
    <name evidence="3" type="ORF">DMP03_01180</name>
</gene>
<reference evidence="3 4" key="1">
    <citation type="submission" date="2019-10" db="EMBL/GenBank/DDBJ databases">
        <title>Unraveling microbial dark matter from salterns through culturing: the case of the genus Halosegnis.</title>
        <authorList>
            <person name="Duran-Viseras A."/>
            <person name="Andrei A.-S."/>
            <person name="Vera-Gargallo B."/>
            <person name="Ghai R."/>
            <person name="Sanchez-Porro C."/>
            <person name="Ventosa A."/>
        </authorList>
    </citation>
    <scope>NUCLEOTIDE SEQUENCE [LARGE SCALE GENOMIC DNA]</scope>
    <source>
        <strain evidence="3 4">F17-44</strain>
    </source>
</reference>
<sequence length="333" mass="35959">MSTHAVVGTGYWGSNHVRVGAELAEAGVIDELVVCDADRDRAASAANDYGVEYVTDHADLDVDTAVVATPSPTHREIATDLLASGTDCLVEKPLALTAADAWAIVDAAEAADATLGVGHIFRYHPALRELKRRVDRGELGRLKYLSTDRYAFRAPRATAGTLHSLAVHDVDIYGWLVGERPETVYCQLDRHLRPDTDETATVVLEYADATGVINSSWQVPTFGKRRELVAVGTERAASIDYLADTELALFDATVVEEGGQLRARDEGKTTYEVDGYEPLRMEVESFIAAARGDGSFDASGRVGARAVELLSYAEQADERGETVTVGSVGSRRE</sequence>
<dbReference type="InterPro" id="IPR051450">
    <property type="entry name" value="Gfo/Idh/MocA_Oxidoreductases"/>
</dbReference>
<evidence type="ECO:0000259" key="1">
    <source>
        <dbReference type="Pfam" id="PF01408"/>
    </source>
</evidence>
<dbReference type="InterPro" id="IPR055170">
    <property type="entry name" value="GFO_IDH_MocA-like_dom"/>
</dbReference>
<name>A0A5N5UGZ7_9EURY</name>
<comment type="caution">
    <text evidence="3">The sequence shown here is derived from an EMBL/GenBank/DDBJ whole genome shotgun (WGS) entry which is preliminary data.</text>
</comment>
<dbReference type="PANTHER" id="PTHR43377:SF1">
    <property type="entry name" value="BILIVERDIN REDUCTASE A"/>
    <property type="match status" value="1"/>
</dbReference>
<dbReference type="SUPFAM" id="SSF51735">
    <property type="entry name" value="NAD(P)-binding Rossmann-fold domains"/>
    <property type="match status" value="1"/>
</dbReference>
<evidence type="ECO:0000313" key="4">
    <source>
        <dbReference type="Proteomes" id="UP000326302"/>
    </source>
</evidence>
<dbReference type="Pfam" id="PF22725">
    <property type="entry name" value="GFO_IDH_MocA_C3"/>
    <property type="match status" value="1"/>
</dbReference>
<dbReference type="Pfam" id="PF01408">
    <property type="entry name" value="GFO_IDH_MocA"/>
    <property type="match status" value="1"/>
</dbReference>
<dbReference type="PANTHER" id="PTHR43377">
    <property type="entry name" value="BILIVERDIN REDUCTASE A"/>
    <property type="match status" value="1"/>
</dbReference>
<dbReference type="OrthoDB" id="25239at2157"/>
<evidence type="ECO:0008006" key="5">
    <source>
        <dbReference type="Google" id="ProtNLM"/>
    </source>
</evidence>
<feature type="domain" description="Gfo/Idh/MocA-like oxidoreductase N-terminal" evidence="1">
    <location>
        <begin position="5"/>
        <end position="119"/>
    </location>
</feature>
<evidence type="ECO:0000313" key="3">
    <source>
        <dbReference type="EMBL" id="KAB7518007.1"/>
    </source>
</evidence>
<dbReference type="Gene3D" id="3.30.360.10">
    <property type="entry name" value="Dihydrodipicolinate Reductase, domain 2"/>
    <property type="match status" value="1"/>
</dbReference>